<organism evidence="2 3">
    <name type="scientific">Rothia santali</name>
    <dbReference type="NCBI Taxonomy" id="2949643"/>
    <lineage>
        <taxon>Bacteria</taxon>
        <taxon>Bacillati</taxon>
        <taxon>Actinomycetota</taxon>
        <taxon>Actinomycetes</taxon>
        <taxon>Micrococcales</taxon>
        <taxon>Micrococcaceae</taxon>
        <taxon>Rothia</taxon>
    </lineage>
</organism>
<evidence type="ECO:0000256" key="1">
    <source>
        <dbReference type="SAM" id="Phobius"/>
    </source>
</evidence>
<gene>
    <name evidence="2" type="ORF">NBM05_04090</name>
</gene>
<feature type="transmembrane region" description="Helical" evidence="1">
    <location>
        <begin position="53"/>
        <end position="76"/>
    </location>
</feature>
<keyword evidence="3" id="KW-1185">Reference proteome</keyword>
<feature type="transmembrane region" description="Helical" evidence="1">
    <location>
        <begin position="106"/>
        <end position="125"/>
    </location>
</feature>
<keyword evidence="1" id="KW-0812">Transmembrane</keyword>
<keyword evidence="1" id="KW-1133">Transmembrane helix</keyword>
<evidence type="ECO:0000313" key="3">
    <source>
        <dbReference type="Proteomes" id="UP001139502"/>
    </source>
</evidence>
<evidence type="ECO:0000313" key="2">
    <source>
        <dbReference type="EMBL" id="MCP3425227.1"/>
    </source>
</evidence>
<keyword evidence="1" id="KW-0472">Membrane</keyword>
<proteinExistence type="predicted"/>
<dbReference type="Proteomes" id="UP001139502">
    <property type="component" value="Unassembled WGS sequence"/>
</dbReference>
<feature type="transmembrane region" description="Helical" evidence="1">
    <location>
        <begin position="131"/>
        <end position="148"/>
    </location>
</feature>
<dbReference type="AlphaFoldDB" id="A0A9X2KGV4"/>
<name>A0A9X2KGV4_9MICC</name>
<comment type="caution">
    <text evidence="2">The sequence shown here is derived from an EMBL/GenBank/DDBJ whole genome shotgun (WGS) entry which is preliminary data.</text>
</comment>
<dbReference type="EMBL" id="JANAFB010000006">
    <property type="protein sequence ID" value="MCP3425227.1"/>
    <property type="molecule type" value="Genomic_DNA"/>
</dbReference>
<accession>A0A9X2KGV4</accession>
<protein>
    <submittedName>
        <fullName evidence="2">Uncharacterized protein</fullName>
    </submittedName>
</protein>
<sequence>MTADPVKPDLEAAGTGEPYRAKKLFWWEGAIKTLVLMGAIFWCITMVEPGQSLATAAGWVMVASFLIPFAIVMGIWRFMEILSRRIQDLPTRQEMILRSHWQRMRVSAILLGGVSIMIGWVFVYSQQIPQLLAALIAAVAAVATVMDLRRLQDHQVPDEEASWEEPV</sequence>
<reference evidence="2" key="1">
    <citation type="submission" date="2022-06" db="EMBL/GenBank/DDBJ databases">
        <title>Rothia sp. isolated from sandalwood seedling.</title>
        <authorList>
            <person name="Tuikhar N."/>
            <person name="Kirdat K."/>
            <person name="Thorat V."/>
            <person name="Swetha P."/>
            <person name="Padma S."/>
            <person name="Sundararaj R."/>
            <person name="Yadav A."/>
        </authorList>
    </citation>
    <scope>NUCLEOTIDE SEQUENCE</scope>
    <source>
        <strain evidence="2">AR01</strain>
    </source>
</reference>
<dbReference type="RefSeq" id="WP_254165307.1">
    <property type="nucleotide sequence ID" value="NZ_JANAFB010000006.1"/>
</dbReference>
<feature type="transmembrane region" description="Helical" evidence="1">
    <location>
        <begin position="29"/>
        <end position="47"/>
    </location>
</feature>